<proteinExistence type="inferred from homology"/>
<evidence type="ECO:0000259" key="7">
    <source>
        <dbReference type="PROSITE" id="PS00623"/>
    </source>
</evidence>
<dbReference type="EMBL" id="CP119316">
    <property type="protein sequence ID" value="WEK48174.1"/>
    <property type="molecule type" value="Genomic_DNA"/>
</dbReference>
<evidence type="ECO:0000256" key="3">
    <source>
        <dbReference type="ARBA" id="ARBA00022630"/>
    </source>
</evidence>
<dbReference type="GO" id="GO:0050660">
    <property type="term" value="F:flavin adenine dinucleotide binding"/>
    <property type="evidence" value="ECO:0007669"/>
    <property type="project" value="InterPro"/>
</dbReference>
<dbReference type="GO" id="GO:0016614">
    <property type="term" value="F:oxidoreductase activity, acting on CH-OH group of donors"/>
    <property type="evidence" value="ECO:0007669"/>
    <property type="project" value="InterPro"/>
</dbReference>
<dbReference type="SUPFAM" id="SSF54373">
    <property type="entry name" value="FAD-linked reductases, C-terminal domain"/>
    <property type="match status" value="1"/>
</dbReference>
<dbReference type="InterPro" id="IPR012132">
    <property type="entry name" value="GMC_OxRdtase"/>
</dbReference>
<dbReference type="AlphaFoldDB" id="A0AAJ6BP65"/>
<evidence type="ECO:0000256" key="1">
    <source>
        <dbReference type="ARBA" id="ARBA00001974"/>
    </source>
</evidence>
<dbReference type="Pfam" id="PF05199">
    <property type="entry name" value="GMC_oxred_C"/>
    <property type="match status" value="1"/>
</dbReference>
<dbReference type="Proteomes" id="UP001218362">
    <property type="component" value="Chromosome"/>
</dbReference>
<dbReference type="SUPFAM" id="SSF51905">
    <property type="entry name" value="FAD/NAD(P)-binding domain"/>
    <property type="match status" value="1"/>
</dbReference>
<comment type="cofactor">
    <cofactor evidence="1 5">
        <name>FAD</name>
        <dbReference type="ChEBI" id="CHEBI:57692"/>
    </cofactor>
</comment>
<evidence type="ECO:0000256" key="6">
    <source>
        <dbReference type="RuleBase" id="RU003968"/>
    </source>
</evidence>
<sequence>MKTPEYDYIVIGSGSAGSVMAARLSEDSAARVLLLEAGPRDRHPLQLMPLAFPRVALGGIGTWQFESEPEPELHGRSLGMPRGRTLGGTSSINAMIAVRGNRRDYDDWAARGLDGWSFDEVQPYFKKLETHWRGAGEWHGGDGPVRISRMEGADLLWEPLRAAAAAAGIPYCDDPNGAEQDGISMMEATVGGGRRSSSARAYLHPAMGRLNLTVETGALVGRIAVRGGRAASVDYIRAGRAHSAVAGAEIVLAAGAYGSPQVLMLSGIGRPDELRALGIEPVHDLPGVGRDLADHPVVINEFDLKDDAGLTRHLRADRAALAAVRWFASGSGPFAQTGTVANIFLRSTEGLDRPDMQMMCLPLSGDARIWVPGLQRKPVSRLSVRTGYLPLKSRGWVKLRSADPRDPPRIFLNMFSAGGDLAGMVSAIRLSRNIYAQSPLRELIARENCPGGEMQSDAELVEFIRRKATHRAHPAGSCRMGTDDGAVVDAALRVRGIAGLRVVDASVMPALPRGNPNLPVMMIAEKAADLIRAQTA</sequence>
<dbReference type="InterPro" id="IPR036188">
    <property type="entry name" value="FAD/NAD-bd_sf"/>
</dbReference>
<comment type="similarity">
    <text evidence="2 6">Belongs to the GMC oxidoreductase family.</text>
</comment>
<evidence type="ECO:0000313" key="10">
    <source>
        <dbReference type="Proteomes" id="UP001218362"/>
    </source>
</evidence>
<evidence type="ECO:0000259" key="8">
    <source>
        <dbReference type="PROSITE" id="PS00624"/>
    </source>
</evidence>
<feature type="domain" description="Glucose-methanol-choline oxidoreductase N-terminal" evidence="7">
    <location>
        <begin position="83"/>
        <end position="106"/>
    </location>
</feature>
<dbReference type="PANTHER" id="PTHR11552">
    <property type="entry name" value="GLUCOSE-METHANOL-CHOLINE GMC OXIDOREDUCTASE"/>
    <property type="match status" value="1"/>
</dbReference>
<name>A0AAJ6BP65_9SPHN</name>
<dbReference type="InterPro" id="IPR000172">
    <property type="entry name" value="GMC_OxRdtase_N"/>
</dbReference>
<feature type="domain" description="Glucose-methanol-choline oxidoreductase N-terminal" evidence="8">
    <location>
        <begin position="255"/>
        <end position="269"/>
    </location>
</feature>
<gene>
    <name evidence="9" type="ORF">P0Y56_07720</name>
</gene>
<keyword evidence="3 6" id="KW-0285">Flavoprotein</keyword>
<dbReference type="InterPro" id="IPR007867">
    <property type="entry name" value="GMC_OxRtase_C"/>
</dbReference>
<accession>A0AAJ6BP65</accession>
<dbReference type="Gene3D" id="3.50.50.60">
    <property type="entry name" value="FAD/NAD(P)-binding domain"/>
    <property type="match status" value="1"/>
</dbReference>
<protein>
    <submittedName>
        <fullName evidence="9">GMC family oxidoreductase N-terminal domain-containing protein</fullName>
    </submittedName>
</protein>
<reference evidence="9" key="1">
    <citation type="submission" date="2023-03" db="EMBL/GenBank/DDBJ databases">
        <title>Andean soil-derived lignocellulolytic bacterial consortium as a source of novel taxa and putative plastic-active enzymes.</title>
        <authorList>
            <person name="Diaz-Garcia L."/>
            <person name="Chuvochina M."/>
            <person name="Feuerriegel G."/>
            <person name="Bunk B."/>
            <person name="Sproer C."/>
            <person name="Streit W.R."/>
            <person name="Rodriguez L.M."/>
            <person name="Overmann J."/>
            <person name="Jimenez D.J."/>
        </authorList>
    </citation>
    <scope>NUCLEOTIDE SEQUENCE</scope>
    <source>
        <strain evidence="9">MAG 26</strain>
    </source>
</reference>
<dbReference type="KEGG" id="acob:P0Y56_07720"/>
<organism evidence="9 10">
    <name type="scientific">Candidatus Andeanibacterium colombiense</name>
    <dbReference type="NCBI Taxonomy" id="3121345"/>
    <lineage>
        <taxon>Bacteria</taxon>
        <taxon>Pseudomonadati</taxon>
        <taxon>Pseudomonadota</taxon>
        <taxon>Alphaproteobacteria</taxon>
        <taxon>Sphingomonadales</taxon>
        <taxon>Sphingomonadaceae</taxon>
        <taxon>Candidatus Andeanibacterium</taxon>
    </lineage>
</organism>
<dbReference type="PROSITE" id="PS00623">
    <property type="entry name" value="GMC_OXRED_1"/>
    <property type="match status" value="1"/>
</dbReference>
<dbReference type="PROSITE" id="PS00624">
    <property type="entry name" value="GMC_OXRED_2"/>
    <property type="match status" value="1"/>
</dbReference>
<keyword evidence="4 5" id="KW-0274">FAD</keyword>
<feature type="binding site" evidence="5">
    <location>
        <position position="220"/>
    </location>
    <ligand>
        <name>FAD</name>
        <dbReference type="ChEBI" id="CHEBI:57692"/>
    </ligand>
</feature>
<feature type="binding site" evidence="5">
    <location>
        <position position="89"/>
    </location>
    <ligand>
        <name>FAD</name>
        <dbReference type="ChEBI" id="CHEBI:57692"/>
    </ligand>
</feature>
<dbReference type="Pfam" id="PF00732">
    <property type="entry name" value="GMC_oxred_N"/>
    <property type="match status" value="1"/>
</dbReference>
<dbReference type="PANTHER" id="PTHR11552:SF147">
    <property type="entry name" value="CHOLINE DEHYDROGENASE, MITOCHONDRIAL"/>
    <property type="match status" value="1"/>
</dbReference>
<evidence type="ECO:0000313" key="9">
    <source>
        <dbReference type="EMBL" id="WEK48174.1"/>
    </source>
</evidence>
<evidence type="ECO:0000256" key="5">
    <source>
        <dbReference type="PIRSR" id="PIRSR000137-2"/>
    </source>
</evidence>
<evidence type="ECO:0000256" key="4">
    <source>
        <dbReference type="ARBA" id="ARBA00022827"/>
    </source>
</evidence>
<dbReference type="Gene3D" id="3.30.410.40">
    <property type="match status" value="1"/>
</dbReference>
<dbReference type="PIRSF" id="PIRSF000137">
    <property type="entry name" value="Alcohol_oxidase"/>
    <property type="match status" value="1"/>
</dbReference>
<evidence type="ECO:0000256" key="2">
    <source>
        <dbReference type="ARBA" id="ARBA00010790"/>
    </source>
</evidence>